<dbReference type="HOGENOM" id="CLU_2007453_0_0_1"/>
<dbReference type="AlphaFoldDB" id="J3MFJ0"/>
<sequence length="124" mass="14001">MGSSSILCIARTVCRDLQQLLHTCRKQQRIYPVSTVPHASPGGPELNHMTRTQMPHLMHLISSTFWLHWTTSSNLLMCCLHLQQVTFHCRGCLHGLVIRYVDDQEKGFLQGCNAGCSAHESLML</sequence>
<dbReference type="Proteomes" id="UP000006038">
    <property type="component" value="Chromosome 6"/>
</dbReference>
<dbReference type="EnsemblPlants" id="OB06G27840.1">
    <property type="protein sequence ID" value="OB06G27840.1"/>
    <property type="gene ID" value="OB06G27840"/>
</dbReference>
<accession>J3MFJ0</accession>
<keyword evidence="2" id="KW-1185">Reference proteome</keyword>
<protein>
    <submittedName>
        <fullName evidence="1">Uncharacterized protein</fullName>
    </submittedName>
</protein>
<reference evidence="1" key="1">
    <citation type="journal article" date="2013" name="Nat. Commun.">
        <title>Whole-genome sequencing of Oryza brachyantha reveals mechanisms underlying Oryza genome evolution.</title>
        <authorList>
            <person name="Chen J."/>
            <person name="Huang Q."/>
            <person name="Gao D."/>
            <person name="Wang J."/>
            <person name="Lang Y."/>
            <person name="Liu T."/>
            <person name="Li B."/>
            <person name="Bai Z."/>
            <person name="Luis Goicoechea J."/>
            <person name="Liang C."/>
            <person name="Chen C."/>
            <person name="Zhang W."/>
            <person name="Sun S."/>
            <person name="Liao Y."/>
            <person name="Zhang X."/>
            <person name="Yang L."/>
            <person name="Song C."/>
            <person name="Wang M."/>
            <person name="Shi J."/>
            <person name="Liu G."/>
            <person name="Liu J."/>
            <person name="Zhou H."/>
            <person name="Zhou W."/>
            <person name="Yu Q."/>
            <person name="An N."/>
            <person name="Chen Y."/>
            <person name="Cai Q."/>
            <person name="Wang B."/>
            <person name="Liu B."/>
            <person name="Min J."/>
            <person name="Huang Y."/>
            <person name="Wu H."/>
            <person name="Li Z."/>
            <person name="Zhang Y."/>
            <person name="Yin Y."/>
            <person name="Song W."/>
            <person name="Jiang J."/>
            <person name="Jackson S.A."/>
            <person name="Wing R.A."/>
            <person name="Wang J."/>
            <person name="Chen M."/>
        </authorList>
    </citation>
    <scope>NUCLEOTIDE SEQUENCE [LARGE SCALE GENOMIC DNA]</scope>
    <source>
        <strain evidence="1">cv. IRGC 101232</strain>
    </source>
</reference>
<organism evidence="1">
    <name type="scientific">Oryza brachyantha</name>
    <name type="common">malo sina</name>
    <dbReference type="NCBI Taxonomy" id="4533"/>
    <lineage>
        <taxon>Eukaryota</taxon>
        <taxon>Viridiplantae</taxon>
        <taxon>Streptophyta</taxon>
        <taxon>Embryophyta</taxon>
        <taxon>Tracheophyta</taxon>
        <taxon>Spermatophyta</taxon>
        <taxon>Magnoliopsida</taxon>
        <taxon>Liliopsida</taxon>
        <taxon>Poales</taxon>
        <taxon>Poaceae</taxon>
        <taxon>BOP clade</taxon>
        <taxon>Oryzoideae</taxon>
        <taxon>Oryzeae</taxon>
        <taxon>Oryzinae</taxon>
        <taxon>Oryza</taxon>
    </lineage>
</organism>
<proteinExistence type="predicted"/>
<evidence type="ECO:0000313" key="2">
    <source>
        <dbReference type="Proteomes" id="UP000006038"/>
    </source>
</evidence>
<reference evidence="1" key="2">
    <citation type="submission" date="2013-04" db="UniProtKB">
        <authorList>
            <consortium name="EnsemblPlants"/>
        </authorList>
    </citation>
    <scope>IDENTIFICATION</scope>
</reference>
<name>J3MFJ0_ORYBR</name>
<evidence type="ECO:0000313" key="1">
    <source>
        <dbReference type="EnsemblPlants" id="OB06G27840.1"/>
    </source>
</evidence>
<dbReference type="Gramene" id="OB06G27840.1">
    <property type="protein sequence ID" value="OB06G27840.1"/>
    <property type="gene ID" value="OB06G27840"/>
</dbReference>